<feature type="transmembrane region" description="Helical" evidence="9">
    <location>
        <begin position="904"/>
        <end position="926"/>
    </location>
</feature>
<organism evidence="10 11">
    <name type="scientific">Mycoplana ramosa</name>
    <name type="common">Mycoplana bullata</name>
    <dbReference type="NCBI Taxonomy" id="40837"/>
    <lineage>
        <taxon>Bacteria</taxon>
        <taxon>Pseudomonadati</taxon>
        <taxon>Pseudomonadota</taxon>
        <taxon>Alphaproteobacteria</taxon>
        <taxon>Hyphomicrobiales</taxon>
        <taxon>Rhizobiaceae</taxon>
        <taxon>Mycoplana</taxon>
    </lineage>
</organism>
<dbReference type="InterPro" id="IPR027463">
    <property type="entry name" value="AcrB_DN_DC_subdom"/>
</dbReference>
<dbReference type="SUPFAM" id="SSF82693">
    <property type="entry name" value="Multidrug efflux transporter AcrB pore domain, PN1, PN2, PC1 and PC2 subdomains"/>
    <property type="match status" value="4"/>
</dbReference>
<comment type="caution">
    <text evidence="10">The sequence shown here is derived from an EMBL/GenBank/DDBJ whole genome shotgun (WGS) entry which is preliminary data.</text>
</comment>
<protein>
    <recommendedName>
        <fullName evidence="9">Efflux pump membrane transporter</fullName>
    </recommendedName>
</protein>
<evidence type="ECO:0000256" key="1">
    <source>
        <dbReference type="ARBA" id="ARBA00004429"/>
    </source>
</evidence>
<dbReference type="PANTHER" id="PTHR32063:SF26">
    <property type="entry name" value="EFFLUX PUMP MEMBRANE TRANSPORTER"/>
    <property type="match status" value="1"/>
</dbReference>
<evidence type="ECO:0000256" key="7">
    <source>
        <dbReference type="ARBA" id="ARBA00022989"/>
    </source>
</evidence>
<dbReference type="PRINTS" id="PR00702">
    <property type="entry name" value="ACRIFLAVINRP"/>
</dbReference>
<gene>
    <name evidence="10" type="ORF">ACFQ33_13135</name>
</gene>
<dbReference type="SUPFAM" id="SSF82714">
    <property type="entry name" value="Multidrug efflux transporter AcrB TolC docking domain, DN and DC subdomains"/>
    <property type="match status" value="2"/>
</dbReference>
<name>A0ABW3YY30_MYCRA</name>
<feature type="transmembrane region" description="Helical" evidence="9">
    <location>
        <begin position="981"/>
        <end position="1003"/>
    </location>
</feature>
<feature type="transmembrane region" description="Helical" evidence="9">
    <location>
        <begin position="396"/>
        <end position="418"/>
    </location>
</feature>
<evidence type="ECO:0000256" key="5">
    <source>
        <dbReference type="ARBA" id="ARBA00022519"/>
    </source>
</evidence>
<feature type="transmembrane region" description="Helical" evidence="9">
    <location>
        <begin position="471"/>
        <end position="498"/>
    </location>
</feature>
<keyword evidence="4" id="KW-1003">Cell membrane</keyword>
<dbReference type="EMBL" id="JBHTNF010000007">
    <property type="protein sequence ID" value="MFD1328835.1"/>
    <property type="molecule type" value="Genomic_DNA"/>
</dbReference>
<accession>A0ABW3YY30</accession>
<evidence type="ECO:0000256" key="2">
    <source>
        <dbReference type="ARBA" id="ARBA00010942"/>
    </source>
</evidence>
<dbReference type="NCBIfam" id="NF000282">
    <property type="entry name" value="RND_permease_1"/>
    <property type="match status" value="1"/>
</dbReference>
<dbReference type="Gene3D" id="3.30.2090.10">
    <property type="entry name" value="Multidrug efflux transporter AcrB TolC docking domain, DN and DC subdomains"/>
    <property type="match status" value="2"/>
</dbReference>
<sequence>MSFPRFFIDRPIFAIVLSVLIVIAGALSFFRLPLSEYPAVTPPTVQVMASYPGANPKTLAETVAAPIEQAIMGVEGMLYMSSQTATDGRMTTTVTFAHGVDPEAAQVRVQNRVQRALPRLPAEVQRMGVITQKTSPDILMVVHLVSDQKTKDALALSNYAILNVRDELARIQGVGDVMVWGAGEYAMRVWTDPAKLAARGLTASDVIAALRDQNLEAALGNLGQSPGGTAAFEVALGTQGRLETAEEFARIVVRAGAEGELVRLGDVARVELGADSYSLRGSLNGNPAAALQILQAPGANALDVAAAVRSRMAELGRRFPEDIQYRIAYDPTVFVEASLASVIVTLFEAMVLVVLVVIVFLQSWRASLIPLAAVVVSLVGTFAVLLGLGFSLNTLSLFGLVLSIGIVVDDAIVVVENVERHIALGKTPLAAARDAMDEVTGPVIAITSVLAAVFVPAAFLPGLQGEFYRQFAVTIAVSTILSAINSLTLSPALSAMLLKAHGDRRDHVQRAIDWLFGWFFRRFNRVFDRAATGYASTTRLVVRRGVVAAVAYVVVLGLTGWGLMSTPTGFVPPQDKYYLVGIAQLPAGSSLDRTDDVVTKMTSMMLDEPGVSDVVAFPGVSINGFANLPNAAVVFAILDPFEVRRDPSMRADAIAGRLWGKLAVIQDGFVGVFPPPPVPGLGATGGFKLHILDTANAGPEALAEVTSRVIGAATARSELSGIMGSYDINAPRIEVRVDRDKALAMGVPLSSVFEAMRANLGTAYVNDFNAYGRTYKVLLQARAPFRQTEDALSDLYVRNRDGATVPLSTLVELVHTNGPDRVMHYNGFPSADVSGGPARGYSSGQATAAMEAVLSETLLPGFDWEWTELAYQEKLAGNAALIVFPLSVLLAFLFLAAQYNSWSIPLSVMLIAPLSITGALGAVWLVGGDNNVFTQIGFVVLVGLAAKNAILIVEFARDREKHGIAPLEAVVEAAKLRLRPILMTSVAFIAGVVPLVLATGAGAEMRSAMGIAVFGGMIGVTLFGLVLTPAFYVFVRRMSSTAAAGTPTASLGRIEPIGHLEARSIGLQSNHEDIHH</sequence>
<proteinExistence type="inferred from homology"/>
<dbReference type="RefSeq" id="WP_374839485.1">
    <property type="nucleotide sequence ID" value="NZ_JBHEEW010000009.1"/>
</dbReference>
<evidence type="ECO:0000256" key="9">
    <source>
        <dbReference type="RuleBase" id="RU364070"/>
    </source>
</evidence>
<evidence type="ECO:0000256" key="3">
    <source>
        <dbReference type="ARBA" id="ARBA00022448"/>
    </source>
</evidence>
<feature type="transmembrane region" description="Helical" evidence="9">
    <location>
        <begin position="439"/>
        <end position="459"/>
    </location>
</feature>
<keyword evidence="5 9" id="KW-0997">Cell inner membrane</keyword>
<keyword evidence="11" id="KW-1185">Reference proteome</keyword>
<evidence type="ECO:0000256" key="8">
    <source>
        <dbReference type="ARBA" id="ARBA00023136"/>
    </source>
</evidence>
<keyword evidence="8 9" id="KW-0472">Membrane</keyword>
<feature type="transmembrane region" description="Helical" evidence="9">
    <location>
        <begin position="339"/>
        <end position="361"/>
    </location>
</feature>
<dbReference type="PANTHER" id="PTHR32063">
    <property type="match status" value="1"/>
</dbReference>
<dbReference type="InterPro" id="IPR004764">
    <property type="entry name" value="MdtF-like"/>
</dbReference>
<comment type="similarity">
    <text evidence="2 9">Belongs to the resistance-nodulation-cell division (RND) (TC 2.A.6) family.</text>
</comment>
<keyword evidence="7 9" id="KW-1133">Transmembrane helix</keyword>
<dbReference type="InterPro" id="IPR001036">
    <property type="entry name" value="Acrflvin-R"/>
</dbReference>
<feature type="transmembrane region" description="Helical" evidence="9">
    <location>
        <begin position="875"/>
        <end position="897"/>
    </location>
</feature>
<dbReference type="NCBIfam" id="TIGR00915">
    <property type="entry name" value="2A0602"/>
    <property type="match status" value="1"/>
</dbReference>
<comment type="subcellular location">
    <subcellularLocation>
        <location evidence="1 9">Cell inner membrane</location>
        <topology evidence="1 9">Multi-pass membrane protein</topology>
    </subcellularLocation>
</comment>
<feature type="transmembrane region" description="Helical" evidence="9">
    <location>
        <begin position="546"/>
        <end position="564"/>
    </location>
</feature>
<feature type="transmembrane region" description="Helical" evidence="9">
    <location>
        <begin position="1009"/>
        <end position="1035"/>
    </location>
</feature>
<dbReference type="SUPFAM" id="SSF82866">
    <property type="entry name" value="Multidrug efflux transporter AcrB transmembrane domain"/>
    <property type="match status" value="2"/>
</dbReference>
<feature type="transmembrane region" description="Helical" evidence="9">
    <location>
        <begin position="932"/>
        <end position="953"/>
    </location>
</feature>
<evidence type="ECO:0000256" key="6">
    <source>
        <dbReference type="ARBA" id="ARBA00022692"/>
    </source>
</evidence>
<dbReference type="Gene3D" id="3.30.70.1440">
    <property type="entry name" value="Multidrug efflux transporter AcrB pore domain"/>
    <property type="match status" value="1"/>
</dbReference>
<evidence type="ECO:0000313" key="10">
    <source>
        <dbReference type="EMBL" id="MFD1328835.1"/>
    </source>
</evidence>
<evidence type="ECO:0000313" key="11">
    <source>
        <dbReference type="Proteomes" id="UP001597173"/>
    </source>
</evidence>
<dbReference type="Gene3D" id="1.20.1640.10">
    <property type="entry name" value="Multidrug efflux transporter AcrB transmembrane domain"/>
    <property type="match status" value="2"/>
</dbReference>
<keyword evidence="3 9" id="KW-0813">Transport</keyword>
<dbReference type="Gene3D" id="3.30.70.1430">
    <property type="entry name" value="Multidrug efflux transporter AcrB pore domain"/>
    <property type="match status" value="2"/>
</dbReference>
<dbReference type="Pfam" id="PF00873">
    <property type="entry name" value="ACR_tran"/>
    <property type="match status" value="1"/>
</dbReference>
<reference evidence="11" key="1">
    <citation type="journal article" date="2019" name="Int. J. Syst. Evol. Microbiol.">
        <title>The Global Catalogue of Microorganisms (GCM) 10K type strain sequencing project: providing services to taxonomists for standard genome sequencing and annotation.</title>
        <authorList>
            <consortium name="The Broad Institute Genomics Platform"/>
            <consortium name="The Broad Institute Genome Sequencing Center for Infectious Disease"/>
            <person name="Wu L."/>
            <person name="Ma J."/>
        </authorList>
    </citation>
    <scope>NUCLEOTIDE SEQUENCE [LARGE SCALE GENOMIC DNA]</scope>
    <source>
        <strain evidence="11">CCUG 55609</strain>
    </source>
</reference>
<dbReference type="Proteomes" id="UP001597173">
    <property type="component" value="Unassembled WGS sequence"/>
</dbReference>
<feature type="transmembrane region" description="Helical" evidence="9">
    <location>
        <begin position="368"/>
        <end position="390"/>
    </location>
</feature>
<dbReference type="Gene3D" id="3.30.70.1320">
    <property type="entry name" value="Multidrug efflux transporter AcrB pore domain like"/>
    <property type="match status" value="1"/>
</dbReference>
<feature type="transmembrane region" description="Helical" evidence="9">
    <location>
        <begin position="12"/>
        <end position="32"/>
    </location>
</feature>
<keyword evidence="6 9" id="KW-0812">Transmembrane</keyword>
<evidence type="ECO:0000256" key="4">
    <source>
        <dbReference type="ARBA" id="ARBA00022475"/>
    </source>
</evidence>